<feature type="compositionally biased region" description="Basic and acidic residues" evidence="1">
    <location>
        <begin position="67"/>
        <end position="78"/>
    </location>
</feature>
<keyword evidence="2" id="KW-0347">Helicase</keyword>
<feature type="compositionally biased region" description="Basic and acidic residues" evidence="1">
    <location>
        <begin position="715"/>
        <end position="725"/>
    </location>
</feature>
<keyword evidence="2" id="KW-0378">Hydrolase</keyword>
<proteinExistence type="predicted"/>
<feature type="region of interest" description="Disordered" evidence="1">
    <location>
        <begin position="886"/>
        <end position="906"/>
    </location>
</feature>
<reference evidence="2 3" key="1">
    <citation type="journal article" date="2018" name="Plant J.">
        <title>Genome sequences of Chlorella sorokiniana UTEX 1602 and Micractinium conductrix SAG 241.80: implications to maltose excretion by a green alga.</title>
        <authorList>
            <person name="Arriola M.B."/>
            <person name="Velmurugan N."/>
            <person name="Zhang Y."/>
            <person name="Plunkett M.H."/>
            <person name="Hondzo H."/>
            <person name="Barney B.M."/>
        </authorList>
    </citation>
    <scope>NUCLEOTIDE SEQUENCE [LARGE SCALE GENOMIC DNA]</scope>
    <source>
        <strain evidence="3">UTEX 1602</strain>
    </source>
</reference>
<feature type="compositionally biased region" description="Basic and acidic residues" evidence="1">
    <location>
        <begin position="732"/>
        <end position="757"/>
    </location>
</feature>
<accession>A0A2P6TUW8</accession>
<feature type="compositionally biased region" description="Basic and acidic residues" evidence="1">
    <location>
        <begin position="306"/>
        <end position="354"/>
    </location>
</feature>
<feature type="compositionally biased region" description="Basic and acidic residues" evidence="1">
    <location>
        <begin position="814"/>
        <end position="823"/>
    </location>
</feature>
<evidence type="ECO:0000256" key="1">
    <source>
        <dbReference type="SAM" id="MobiDB-lite"/>
    </source>
</evidence>
<feature type="region of interest" description="Disordered" evidence="1">
    <location>
        <begin position="1"/>
        <end position="23"/>
    </location>
</feature>
<feature type="region of interest" description="Disordered" evidence="1">
    <location>
        <begin position="67"/>
        <end position="99"/>
    </location>
</feature>
<protein>
    <submittedName>
        <fullName evidence="2">DEAD DEAH box helicase</fullName>
    </submittedName>
</protein>
<feature type="region of interest" description="Disordered" evidence="1">
    <location>
        <begin position="581"/>
        <end position="841"/>
    </location>
</feature>
<evidence type="ECO:0000313" key="3">
    <source>
        <dbReference type="Proteomes" id="UP000239899"/>
    </source>
</evidence>
<keyword evidence="2" id="KW-0547">Nucleotide-binding</keyword>
<feature type="compositionally biased region" description="Low complexity" evidence="1">
    <location>
        <begin position="549"/>
        <end position="562"/>
    </location>
</feature>
<sequence length="1803" mass="193462">MQLRSRCASGLRVAGGSRLPSRAGRRAVQAHATAKQPKADVRAARMARILRQYEAADVDKQQEELSAYVDERESRRGDPEEEGSTRALRASAGYRATDERDQARMDQYLPLQADGTRLHNAGLHGNGQDCWWAIRIKAGREKQVCEAVERMPGILEPLAPKEEGGEPRPRILQTWAPRKSQKVWNPKTGKMGNKVLKYPSRYPEMLMSNTNGGMVFVRAEMDKALFDRLSMNPSFIAFDQVETFNTWDATGMPTAWLYPKPATPKQLAEAKEWEADLEPVEEGVVRKVLDLPVPRPAAPSWEEREDSPRGRRGRDDRDGGRFEGRRERPEGRGRFDRGEGRGRSEDGGERRGRWFDAAAEPAEGGNWHEGGRSGSTRERQGTGLYSAADGGQRAPWQERGGERRERRDRDGGGWEDRRRGGREGGSWEDRRGGREGGSWEDRRGGREGGSWEDRRGGREGGSWEDRPRRERREDGGGRWGDDRSGRQQGRWEDRRRGDQEQPAGRGRDGWRDRAAEPARGGSWYDGGASSANSSSEDEAAGTAGGWFDASSPSEGSASEGQGAFSSWFDSAAAAFDFEAGGGAGAAASDSAPAGEPAASGSGWDWEAAMQPQQPAAGGAPPAQSSPAADAAGVWDQPAAGLDPWGAADVAAFGVPVQQGERRGQYERRGPREDRGRRSFDEGDRRGGRRDRDGGSRFGDREGGSSFGDRGAGGRFGDREGGRFGDRGAGGRFGDRERRGGREGGWEGRRERREDFRDSPAPTRSADLSWWDNDGQQDGDQFAGVFTPGSDWQPPSQDEEGGSGQERGSGRGRSRGGDSWRGESGEGSSDSGSGSSSGAAAAAFQPGQEIAVVGGSFADFGGKVVASDGGRVTAELDIFGKKTRVELSPTDVAPSSGGSGSGAAPGGSEDLPAVMALLLLALRRLNEFLGRHGVAEAPMEGLLSAVDSVNALTPQTKALGAVEREDVFSFASNLADAQDEHAAELSASAETAVRLHANGCRLLHRWAAAGPLLQVLGTGVYHACMAAMELLWFVKQLGGMGVPQRMAALMAAQWEAMQQLVSGRPPAETLEGVQWAAETAWLAAFAPAWLHILQPQLAEQLAVAIHQAVHHINERNAPMLADAFEQILFDCRRKERAVATLCETDMFAQNAVLFSLPGVAGSQACKAAAWDMELLLTLLPVTMDAVLSALRAVNEAVRQGRADSGPLDELVAAFNALLASTEPETLAAGQRRSLSRELDKSGETAEWLRMLTFALMDMCVNSTSLARLTSNFEVELLRMMRCHASLCKVLRRHNLGGFPAATPQHAAMLQLVVRQLAEHSLPAAVAALETAAATGQTPPGLQFPLSTLWKLAGDAASVLVSSGGQAATHEYLRQQRPALSQLARRLVAVLPLTCDEQNSEQALGTAWRQAGFLLRATALAVMTEQLLILAQPEGQGACPRLDALLAAQWEAMERCRLLPPTALAWEARCPHMRVSELALVAAPAAPWFLTVHPQLLEQLTASVKLLLPASERPAPTLASTVETVWSCCRLNVRAAAGLLDTDLFKQSMELANMSTVSTDQACHIANWKLDQLIAAFNALAVSTDPAALPAGRRASLARELEQSGQLLLAEDGQLQALLPAASLIAARVISEGKLLKLMHCHASLCKALTLHHLGTPPAAAAQRTALPPLVFQQLAEHSLPAAVAALESAAATGQTPPGMNFPFATLWNLAAAAASTLASSGTEAASQQYLQQQRPVLLQLVRRLMSALPIACSEEGSEPALGSAWRQATFLLAASASAIPPEKQPAAAAGPTYRHRYKLAAAEG</sequence>
<organism evidence="2 3">
    <name type="scientific">Chlorella sorokiniana</name>
    <name type="common">Freshwater green alga</name>
    <dbReference type="NCBI Taxonomy" id="3076"/>
    <lineage>
        <taxon>Eukaryota</taxon>
        <taxon>Viridiplantae</taxon>
        <taxon>Chlorophyta</taxon>
        <taxon>core chlorophytes</taxon>
        <taxon>Trebouxiophyceae</taxon>
        <taxon>Chlorellales</taxon>
        <taxon>Chlorellaceae</taxon>
        <taxon>Chlorella clade</taxon>
        <taxon>Chlorella</taxon>
    </lineage>
</organism>
<feature type="compositionally biased region" description="Basic and acidic residues" evidence="1">
    <location>
        <begin position="399"/>
        <end position="516"/>
    </location>
</feature>
<keyword evidence="3" id="KW-1185">Reference proteome</keyword>
<feature type="compositionally biased region" description="Low complexity" evidence="1">
    <location>
        <begin position="825"/>
        <end position="837"/>
    </location>
</feature>
<dbReference type="SUPFAM" id="SSF50104">
    <property type="entry name" value="Translation proteins SH3-like domain"/>
    <property type="match status" value="1"/>
</dbReference>
<dbReference type="InterPro" id="IPR014722">
    <property type="entry name" value="Rib_uL2_dom2"/>
</dbReference>
<feature type="compositionally biased region" description="Low complexity" evidence="1">
    <location>
        <begin position="585"/>
        <end position="632"/>
    </location>
</feature>
<feature type="compositionally biased region" description="Basic and acidic residues" evidence="1">
    <location>
        <begin position="369"/>
        <end position="380"/>
    </location>
</feature>
<feature type="region of interest" description="Disordered" evidence="1">
    <location>
        <begin position="294"/>
        <end position="562"/>
    </location>
</feature>
<comment type="caution">
    <text evidence="2">The sequence shown here is derived from an EMBL/GenBank/DDBJ whole genome shotgun (WGS) entry which is preliminary data.</text>
</comment>
<feature type="compositionally biased region" description="Low complexity" evidence="1">
    <location>
        <begin position="525"/>
        <end position="534"/>
    </location>
</feature>
<dbReference type="CDD" id="cd06091">
    <property type="entry name" value="KOW_NusG"/>
    <property type="match status" value="1"/>
</dbReference>
<name>A0A2P6TUW8_CHLSO</name>
<feature type="compositionally biased region" description="Basic and acidic residues" evidence="1">
    <location>
        <begin position="659"/>
        <end position="702"/>
    </location>
</feature>
<dbReference type="OrthoDB" id="515602at2759"/>
<keyword evidence="2" id="KW-0067">ATP-binding</keyword>
<dbReference type="Proteomes" id="UP000239899">
    <property type="component" value="Unassembled WGS sequence"/>
</dbReference>
<gene>
    <name evidence="2" type="ORF">C2E21_3486</name>
</gene>
<dbReference type="GO" id="GO:0004386">
    <property type="term" value="F:helicase activity"/>
    <property type="evidence" value="ECO:0007669"/>
    <property type="project" value="UniProtKB-KW"/>
</dbReference>
<dbReference type="Gene3D" id="2.30.30.30">
    <property type="match status" value="1"/>
</dbReference>
<dbReference type="EMBL" id="LHPG02000006">
    <property type="protein sequence ID" value="PRW57863.1"/>
    <property type="molecule type" value="Genomic_DNA"/>
</dbReference>
<dbReference type="InterPro" id="IPR008991">
    <property type="entry name" value="Translation_prot_SH3-like_sf"/>
</dbReference>
<evidence type="ECO:0000313" key="2">
    <source>
        <dbReference type="EMBL" id="PRW57863.1"/>
    </source>
</evidence>